<evidence type="ECO:0000256" key="1">
    <source>
        <dbReference type="SAM" id="MobiDB-lite"/>
    </source>
</evidence>
<feature type="compositionally biased region" description="Low complexity" evidence="1">
    <location>
        <begin position="562"/>
        <end position="571"/>
    </location>
</feature>
<feature type="region of interest" description="Disordered" evidence="1">
    <location>
        <begin position="548"/>
        <end position="615"/>
    </location>
</feature>
<organism evidence="3 4">
    <name type="scientific">Allomyces macrogynus (strain ATCC 38327)</name>
    <name type="common">Allomyces javanicus var. macrogynus</name>
    <dbReference type="NCBI Taxonomy" id="578462"/>
    <lineage>
        <taxon>Eukaryota</taxon>
        <taxon>Fungi</taxon>
        <taxon>Fungi incertae sedis</taxon>
        <taxon>Blastocladiomycota</taxon>
        <taxon>Blastocladiomycetes</taxon>
        <taxon>Blastocladiales</taxon>
        <taxon>Blastocladiaceae</taxon>
        <taxon>Allomyces</taxon>
    </lineage>
</organism>
<reference evidence="4" key="2">
    <citation type="submission" date="2009-11" db="EMBL/GenBank/DDBJ databases">
        <title>The Genome Sequence of Allomyces macrogynus strain ATCC 38327.</title>
        <authorList>
            <consortium name="The Broad Institute Genome Sequencing Platform"/>
            <person name="Russ C."/>
            <person name="Cuomo C."/>
            <person name="Shea T."/>
            <person name="Young S.K."/>
            <person name="Zeng Q."/>
            <person name="Koehrsen M."/>
            <person name="Haas B."/>
            <person name="Borodovsky M."/>
            <person name="Guigo R."/>
            <person name="Alvarado L."/>
            <person name="Berlin A."/>
            <person name="Borenstein D."/>
            <person name="Chen Z."/>
            <person name="Engels R."/>
            <person name="Freedman E."/>
            <person name="Gellesch M."/>
            <person name="Goldberg J."/>
            <person name="Griggs A."/>
            <person name="Gujja S."/>
            <person name="Heiman D."/>
            <person name="Hepburn T."/>
            <person name="Howarth C."/>
            <person name="Jen D."/>
            <person name="Larson L."/>
            <person name="Lewis B."/>
            <person name="Mehta T."/>
            <person name="Park D."/>
            <person name="Pearson M."/>
            <person name="Roberts A."/>
            <person name="Saif S."/>
            <person name="Shenoy N."/>
            <person name="Sisk P."/>
            <person name="Stolte C."/>
            <person name="Sykes S."/>
            <person name="Walk T."/>
            <person name="White J."/>
            <person name="Yandava C."/>
            <person name="Burger G."/>
            <person name="Gray M.W."/>
            <person name="Holland P.W.H."/>
            <person name="King N."/>
            <person name="Lang F.B.F."/>
            <person name="Roger A.J."/>
            <person name="Ruiz-Trillo I."/>
            <person name="Lander E."/>
            <person name="Nusbaum C."/>
        </authorList>
    </citation>
    <scope>NUCLEOTIDE SEQUENCE [LARGE SCALE GENOMIC DNA]</scope>
    <source>
        <strain evidence="4">ATCC 38327</strain>
    </source>
</reference>
<feature type="region of interest" description="Disordered" evidence="1">
    <location>
        <begin position="287"/>
        <end position="330"/>
    </location>
</feature>
<reference evidence="3 4" key="1">
    <citation type="submission" date="2009-11" db="EMBL/GenBank/DDBJ databases">
        <title>Annotation of Allomyces macrogynus ATCC 38327.</title>
        <authorList>
            <consortium name="The Broad Institute Genome Sequencing Platform"/>
            <person name="Russ C."/>
            <person name="Cuomo C."/>
            <person name="Burger G."/>
            <person name="Gray M.W."/>
            <person name="Holland P.W.H."/>
            <person name="King N."/>
            <person name="Lang F.B.F."/>
            <person name="Roger A.J."/>
            <person name="Ruiz-Trillo I."/>
            <person name="Young S.K."/>
            <person name="Zeng Q."/>
            <person name="Gargeya S."/>
            <person name="Fitzgerald M."/>
            <person name="Haas B."/>
            <person name="Abouelleil A."/>
            <person name="Alvarado L."/>
            <person name="Arachchi H.M."/>
            <person name="Berlin A."/>
            <person name="Chapman S.B."/>
            <person name="Gearin G."/>
            <person name="Goldberg J."/>
            <person name="Griggs A."/>
            <person name="Gujja S."/>
            <person name="Hansen M."/>
            <person name="Heiman D."/>
            <person name="Howarth C."/>
            <person name="Larimer J."/>
            <person name="Lui A."/>
            <person name="MacDonald P.J.P."/>
            <person name="McCowen C."/>
            <person name="Montmayeur A."/>
            <person name="Murphy C."/>
            <person name="Neiman D."/>
            <person name="Pearson M."/>
            <person name="Priest M."/>
            <person name="Roberts A."/>
            <person name="Saif S."/>
            <person name="Shea T."/>
            <person name="Sisk P."/>
            <person name="Stolte C."/>
            <person name="Sykes S."/>
            <person name="Wortman J."/>
            <person name="Nusbaum C."/>
            <person name="Birren B."/>
        </authorList>
    </citation>
    <scope>NUCLEOTIDE SEQUENCE [LARGE SCALE GENOMIC DNA]</scope>
    <source>
        <strain evidence="3 4">ATCC 38327</strain>
    </source>
</reference>
<keyword evidence="2" id="KW-0472">Membrane</keyword>
<keyword evidence="2" id="KW-0812">Transmembrane</keyword>
<evidence type="ECO:0000313" key="4">
    <source>
        <dbReference type="Proteomes" id="UP000054350"/>
    </source>
</evidence>
<dbReference type="OrthoDB" id="5568568at2759"/>
<dbReference type="EMBL" id="GG745328">
    <property type="protein sequence ID" value="KNE54481.1"/>
    <property type="molecule type" value="Genomic_DNA"/>
</dbReference>
<protein>
    <submittedName>
        <fullName evidence="3">Uncharacterized protein</fullName>
    </submittedName>
</protein>
<dbReference type="VEuPathDB" id="FungiDB:AMAG_00453"/>
<keyword evidence="4" id="KW-1185">Reference proteome</keyword>
<name>A0A0L0RWR5_ALLM3</name>
<proteinExistence type="predicted"/>
<evidence type="ECO:0000313" key="3">
    <source>
        <dbReference type="EMBL" id="KNE54481.1"/>
    </source>
</evidence>
<feature type="region of interest" description="Disordered" evidence="1">
    <location>
        <begin position="22"/>
        <end position="45"/>
    </location>
</feature>
<dbReference type="AlphaFoldDB" id="A0A0L0RWR5"/>
<accession>A0A0L0RWR5</accession>
<feature type="transmembrane region" description="Helical" evidence="2">
    <location>
        <begin position="247"/>
        <end position="269"/>
    </location>
</feature>
<gene>
    <name evidence="3" type="ORF">AMAG_00453</name>
</gene>
<dbReference type="Proteomes" id="UP000054350">
    <property type="component" value="Unassembled WGS sequence"/>
</dbReference>
<evidence type="ECO:0000256" key="2">
    <source>
        <dbReference type="SAM" id="Phobius"/>
    </source>
</evidence>
<feature type="compositionally biased region" description="Basic residues" evidence="1">
    <location>
        <begin position="25"/>
        <end position="39"/>
    </location>
</feature>
<keyword evidence="2" id="KW-1133">Transmembrane helix</keyword>
<feature type="compositionally biased region" description="Polar residues" evidence="1">
    <location>
        <begin position="319"/>
        <end position="330"/>
    </location>
</feature>
<sequence length="615" mass="63734">MAPPLPNSARVLDPTISTTLSSRATMRRPRCSHPLRPPRRGPIAARRAPPPVPAAMMLLLLLLAAVLALVAMPAQLVHAQPRLAGDLSTAANECLRYANASATFCNPQSSPAYNCQACLPASFDCIPTLSCPAYPSSATADNLFYLTGRTFDKSCTMKRVQSCTIKSCYVCDSQCQRALRDNGICAIDLIPIASPPGDNGTSTSTVPSVMAVPRTATINTAVPTATSSTNKDAVANTSDSFWDSYKWPIVVGGAILMCGLIFAVVYWRVRSKRSADSAKAVATVAASISSLHSGPPQPKTSTATSPLGAGIPTRPYRPSGSTRPTSHMSGASSFQLMQDLANPPRSSGEVSSHADAVSQRILAQLDLEASATGTLKRIGSAPAGALATAGSAIAAQASSSRASGDVRHATPRHAPLAASIEPDPPSSRSINISLETSDASAARHANGSSTTVPLVLGMQPNTHGTGAPVPRIHPISSSTYVAGGSSSSGVGTGSPLGRPEPAITQYEATLLGTVFRNNLLSKPAGNAEPAVARGAGIVPHTDLYSPPILEAMPVPPTPDPPSSSSEGSRPPMARPALIDRFARTHSEATMTSPASVLNAYTYGSDEETTMPRRPR</sequence>